<keyword evidence="1" id="KW-0812">Transmembrane</keyword>
<feature type="transmembrane region" description="Helical" evidence="1">
    <location>
        <begin position="139"/>
        <end position="158"/>
    </location>
</feature>
<dbReference type="OrthoDB" id="5857697at2759"/>
<reference evidence="2 3" key="2">
    <citation type="submission" date="2018-11" db="EMBL/GenBank/DDBJ databases">
        <authorList>
            <consortium name="Pathogen Informatics"/>
        </authorList>
    </citation>
    <scope>NUCLEOTIDE SEQUENCE [LARGE SCALE GENOMIC DNA]</scope>
    <source>
        <strain evidence="2 3">MHpl1</strain>
    </source>
</reference>
<feature type="transmembrane region" description="Helical" evidence="1">
    <location>
        <begin position="167"/>
        <end position="186"/>
    </location>
</feature>
<evidence type="ECO:0000313" key="3">
    <source>
        <dbReference type="Proteomes" id="UP000268014"/>
    </source>
</evidence>
<proteinExistence type="predicted"/>
<dbReference type="OMA" id="APLCANL"/>
<feature type="transmembrane region" description="Helical" evidence="1">
    <location>
        <begin position="442"/>
        <end position="464"/>
    </location>
</feature>
<organism evidence="4">
    <name type="scientific">Haemonchus placei</name>
    <name type="common">Barber's pole worm</name>
    <dbReference type="NCBI Taxonomy" id="6290"/>
    <lineage>
        <taxon>Eukaryota</taxon>
        <taxon>Metazoa</taxon>
        <taxon>Ecdysozoa</taxon>
        <taxon>Nematoda</taxon>
        <taxon>Chromadorea</taxon>
        <taxon>Rhabditida</taxon>
        <taxon>Rhabditina</taxon>
        <taxon>Rhabditomorpha</taxon>
        <taxon>Strongyloidea</taxon>
        <taxon>Trichostrongylidae</taxon>
        <taxon>Haemonchus</taxon>
    </lineage>
</organism>
<feature type="transmembrane region" description="Helical" evidence="1">
    <location>
        <begin position="375"/>
        <end position="392"/>
    </location>
</feature>
<keyword evidence="1" id="KW-0472">Membrane</keyword>
<feature type="transmembrane region" description="Helical" evidence="1">
    <location>
        <begin position="476"/>
        <end position="499"/>
    </location>
</feature>
<dbReference type="InterPro" id="IPR008574">
    <property type="entry name" value="Nematodes_ZYG-11_interact"/>
</dbReference>
<dbReference type="EMBL" id="UZAF01017107">
    <property type="protein sequence ID" value="VDO37984.1"/>
    <property type="molecule type" value="Genomic_DNA"/>
</dbReference>
<dbReference type="PANTHER" id="PTHR31176">
    <property type="entry name" value="MFS DOMAIN-CONTAINING PROTEIN-RELATED"/>
    <property type="match status" value="1"/>
</dbReference>
<feature type="transmembrane region" description="Helical" evidence="1">
    <location>
        <begin position="192"/>
        <end position="213"/>
    </location>
</feature>
<keyword evidence="1" id="KW-1133">Transmembrane helix</keyword>
<dbReference type="Pfam" id="PF05884">
    <property type="entry name" value="ZYG-11_interact"/>
    <property type="match status" value="1"/>
</dbReference>
<dbReference type="AlphaFoldDB" id="A0A158QN25"/>
<reference evidence="4" key="1">
    <citation type="submission" date="2016-04" db="UniProtKB">
        <authorList>
            <consortium name="WormBaseParasite"/>
        </authorList>
    </citation>
    <scope>IDENTIFICATION</scope>
</reference>
<dbReference type="STRING" id="6290.A0A158QN25"/>
<accession>A0A158QN25</accession>
<dbReference type="Proteomes" id="UP000268014">
    <property type="component" value="Unassembled WGS sequence"/>
</dbReference>
<name>A0A158QN25_HAEPC</name>
<dbReference type="WBParaSite" id="HPLM_0000963201-mRNA-1">
    <property type="protein sequence ID" value="HPLM_0000963201-mRNA-1"/>
    <property type="gene ID" value="HPLM_0000963201"/>
</dbReference>
<sequence length="509" mass="56065">MNCPNQLHKDRAAAAAAAEKCSANLVRELQVFLWQISLTAPTHDIMQAVLEAVEKYRHDLEEAAQALRHRGQSLAEDAPKMIEDTKSQIEPHTQELVNTVQDTRAESGDDSMIRMQLLSYAIIQGMLMGYVIDSIYLSYIPYAVITPAIVTVSFATVAKQSNGERKMLLGGTIGTAITVNFILGMITGSLSFVYFLLTLTYAGIAAVIMQLCLRNLKGTSVLEAVEQYRHDLEKAAQVLRHRGKALAEDAPKMIEDTKSRIEPKTQELVNTVQDTSNVSPVEKPIVNVFGWSTVLVFFANLSMLLGIYFVGPVLSLIFGKFGAFLMGAIWIPLGAHFDIKSQTTASDRIIRMRVLSGALLQGMVMGYVIDRLYLSYIPYAVITPAVIAITFADMKSDTGDTGPLQQAAKFADGDRKKLLGGTIGTAITVNFIWGMITGSLSFVYLLLMLTYAGIAAVIMQLCLNKLKGTEDEREHLYQNALSCSFVIAKVMFFLMFGSYHSDVEAQRHD</sequence>
<protein>
    <submittedName>
        <fullName evidence="4">MFS transporter</fullName>
    </submittedName>
</protein>
<keyword evidence="3" id="KW-1185">Reference proteome</keyword>
<evidence type="ECO:0000313" key="4">
    <source>
        <dbReference type="WBParaSite" id="HPLM_0000963201-mRNA-1"/>
    </source>
</evidence>
<gene>
    <name evidence="2" type="ORF">HPLM_LOCUS9624</name>
</gene>
<evidence type="ECO:0000256" key="1">
    <source>
        <dbReference type="SAM" id="Phobius"/>
    </source>
</evidence>
<evidence type="ECO:0000313" key="2">
    <source>
        <dbReference type="EMBL" id="VDO37984.1"/>
    </source>
</evidence>
<feature type="transmembrane region" description="Helical" evidence="1">
    <location>
        <begin position="317"/>
        <end position="337"/>
    </location>
</feature>
<feature type="transmembrane region" description="Helical" evidence="1">
    <location>
        <begin position="418"/>
        <end position="436"/>
    </location>
</feature>
<dbReference type="PANTHER" id="PTHR31176:SF1">
    <property type="entry name" value="MFS DOMAIN-CONTAINING PROTEIN-RELATED"/>
    <property type="match status" value="1"/>
</dbReference>
<feature type="transmembrane region" description="Helical" evidence="1">
    <location>
        <begin position="288"/>
        <end position="311"/>
    </location>
</feature>